<name>A0A0Q9YYP5_9GAMM</name>
<organism evidence="1">
    <name type="scientific">Candidatus Berkiella aquae</name>
    <dbReference type="NCBI Taxonomy" id="295108"/>
    <lineage>
        <taxon>Bacteria</taxon>
        <taxon>Pseudomonadati</taxon>
        <taxon>Pseudomonadota</taxon>
        <taxon>Gammaproteobacteria</taxon>
        <taxon>Candidatus Berkiellales</taxon>
        <taxon>Candidatus Berkiellaceae</taxon>
        <taxon>Candidatus Berkiella</taxon>
    </lineage>
</organism>
<dbReference type="EMBL" id="LKAJ01000001">
    <property type="protein sequence ID" value="KRG22682.1"/>
    <property type="molecule type" value="Genomic_DNA"/>
</dbReference>
<keyword evidence="3" id="KW-1185">Reference proteome</keyword>
<comment type="caution">
    <text evidence="1">The sequence shown here is derived from an EMBL/GenBank/DDBJ whole genome shotgun (WGS) entry which is preliminary data.</text>
</comment>
<accession>A0A0Q9YYP5</accession>
<evidence type="ECO:0000313" key="3">
    <source>
        <dbReference type="Proteomes" id="UP000051497"/>
    </source>
</evidence>
<gene>
    <name evidence="1" type="ORF">HT99x_00220</name>
    <name evidence="2" type="ORF">HT99x_010980</name>
</gene>
<dbReference type="AlphaFoldDB" id="A0A0Q9YYP5"/>
<protein>
    <submittedName>
        <fullName evidence="1">Uncharacterized protein</fullName>
    </submittedName>
</protein>
<proteinExistence type="predicted"/>
<dbReference type="RefSeq" id="WP_075064871.1">
    <property type="nucleotide sequence ID" value="NZ_LKAJ02000001.1"/>
</dbReference>
<dbReference type="EMBL" id="LKAJ02000001">
    <property type="protein sequence ID" value="MCS5711955.1"/>
    <property type="molecule type" value="Genomic_DNA"/>
</dbReference>
<evidence type="ECO:0000313" key="2">
    <source>
        <dbReference type="EMBL" id="MCS5711955.1"/>
    </source>
</evidence>
<reference evidence="2" key="3">
    <citation type="submission" date="2021-06" db="EMBL/GenBank/DDBJ databases">
        <title>Genomic Description and Analysis of Intracellular Bacteria, Candidatus Berkiella cookevillensis and Candidatus Berkiella aquae.</title>
        <authorList>
            <person name="Kidane D.T."/>
            <person name="Mehari Y.T."/>
            <person name="Rice F.C."/>
            <person name="Arivett B.A."/>
            <person name="Farone A.L."/>
            <person name="Berk S.G."/>
            <person name="Farone M.B."/>
        </authorList>
    </citation>
    <scope>NUCLEOTIDE SEQUENCE</scope>
    <source>
        <strain evidence="2">HT99</strain>
    </source>
</reference>
<sequence>MQITDLQNNIDNAAKLLKNGAEATLVFVGLDTKINNLLNTIENETKLLGKSKLQKVIIDLKKDINCMKKELGIPIDEYEMASVKKRSGPPRNQS</sequence>
<reference evidence="1" key="1">
    <citation type="submission" date="2015-09" db="EMBL/GenBank/DDBJ databases">
        <title>Draft Genome Sequences of Two Novel Amoeba-resistant Intranuclear Bacteria, Candidatus Berkiella cookevillensis and Candidatus Berkiella aquae.</title>
        <authorList>
            <person name="Mehari Y.T."/>
            <person name="Arivett B.A."/>
            <person name="Farone A.L."/>
            <person name="Gunderson J.H."/>
            <person name="Farone M.B."/>
        </authorList>
    </citation>
    <scope>NUCLEOTIDE SEQUENCE [LARGE SCALE GENOMIC DNA]</scope>
    <source>
        <strain evidence="1">HT99</strain>
    </source>
</reference>
<dbReference type="Proteomes" id="UP000051497">
    <property type="component" value="Unassembled WGS sequence"/>
</dbReference>
<reference evidence="2" key="2">
    <citation type="journal article" date="2016" name="Genome Announc.">
        <title>Draft Genome Sequences of Two Novel Amoeba-Resistant Intranuclear Bacteria, 'Candidatus Berkiella cookevillensis' and 'Candidatus Berkiella aquae'.</title>
        <authorList>
            <person name="Mehari Y.T."/>
            <person name="Arivett B.A."/>
            <person name="Farone A.L."/>
            <person name="Gunderson J.H."/>
            <person name="Farone M.B."/>
        </authorList>
    </citation>
    <scope>NUCLEOTIDE SEQUENCE</scope>
    <source>
        <strain evidence="2">HT99</strain>
    </source>
</reference>
<evidence type="ECO:0000313" key="1">
    <source>
        <dbReference type="EMBL" id="KRG22682.1"/>
    </source>
</evidence>